<sequence>MFDTLILGFRNEQFPNGDPRFPTFQIIELVVDASIYARIARFYKLLLKVSPLPHKTIEQSLCPAIVYKENRE</sequence>
<dbReference type="AlphaFoldDB" id="A0A1G7AHJ3"/>
<accession>A0A1G7AHJ3</accession>
<keyword evidence="2" id="KW-1185">Reference proteome</keyword>
<name>A0A1G7AHJ3_9FLAO</name>
<evidence type="ECO:0000313" key="1">
    <source>
        <dbReference type="EMBL" id="SDE14404.1"/>
    </source>
</evidence>
<protein>
    <submittedName>
        <fullName evidence="1">Uncharacterized protein</fullName>
    </submittedName>
</protein>
<organism evidence="1 2">
    <name type="scientific">Pricia antarctica</name>
    <dbReference type="NCBI Taxonomy" id="641691"/>
    <lineage>
        <taxon>Bacteria</taxon>
        <taxon>Pseudomonadati</taxon>
        <taxon>Bacteroidota</taxon>
        <taxon>Flavobacteriia</taxon>
        <taxon>Flavobacteriales</taxon>
        <taxon>Flavobacteriaceae</taxon>
        <taxon>Pricia</taxon>
    </lineage>
</organism>
<proteinExistence type="predicted"/>
<reference evidence="1 2" key="1">
    <citation type="submission" date="2016-10" db="EMBL/GenBank/DDBJ databases">
        <authorList>
            <person name="de Groot N.N."/>
        </authorList>
    </citation>
    <scope>NUCLEOTIDE SEQUENCE [LARGE SCALE GENOMIC DNA]</scope>
    <source>
        <strain evidence="1 2">DSM 23421</strain>
    </source>
</reference>
<evidence type="ECO:0000313" key="2">
    <source>
        <dbReference type="Proteomes" id="UP000199109"/>
    </source>
</evidence>
<dbReference type="Proteomes" id="UP000199109">
    <property type="component" value="Unassembled WGS sequence"/>
</dbReference>
<dbReference type="EMBL" id="FNAO01000003">
    <property type="protein sequence ID" value="SDE14404.1"/>
    <property type="molecule type" value="Genomic_DNA"/>
</dbReference>
<gene>
    <name evidence="1" type="ORF">SAMN05421636_103388</name>
</gene>